<keyword evidence="1" id="KW-0479">Metal-binding</keyword>
<keyword evidence="8" id="KW-1185">Reference proteome</keyword>
<feature type="compositionally biased region" description="Polar residues" evidence="5">
    <location>
        <begin position="1"/>
        <end position="19"/>
    </location>
</feature>
<feature type="region of interest" description="Disordered" evidence="5">
    <location>
        <begin position="969"/>
        <end position="988"/>
    </location>
</feature>
<accession>A0A9N9Q0F7</accession>
<feature type="region of interest" description="Disordered" evidence="5">
    <location>
        <begin position="74"/>
        <end position="182"/>
    </location>
</feature>
<feature type="region of interest" description="Disordered" evidence="5">
    <location>
        <begin position="748"/>
        <end position="873"/>
    </location>
</feature>
<feature type="compositionally biased region" description="Low complexity" evidence="5">
    <location>
        <begin position="104"/>
        <end position="113"/>
    </location>
</feature>
<feature type="compositionally biased region" description="Gly residues" evidence="5">
    <location>
        <begin position="852"/>
        <end position="865"/>
    </location>
</feature>
<dbReference type="InterPro" id="IPR001965">
    <property type="entry name" value="Znf_PHD"/>
</dbReference>
<feature type="region of interest" description="Disordered" evidence="5">
    <location>
        <begin position="453"/>
        <end position="478"/>
    </location>
</feature>
<evidence type="ECO:0000256" key="5">
    <source>
        <dbReference type="SAM" id="MobiDB-lite"/>
    </source>
</evidence>
<feature type="compositionally biased region" description="Basic residues" evidence="5">
    <location>
        <begin position="524"/>
        <end position="535"/>
    </location>
</feature>
<feature type="compositionally biased region" description="Basic and acidic residues" evidence="5">
    <location>
        <begin position="155"/>
        <end position="164"/>
    </location>
</feature>
<organism evidence="7 8">
    <name type="scientific">Hymenoscyphus fraxineus</name>
    <dbReference type="NCBI Taxonomy" id="746836"/>
    <lineage>
        <taxon>Eukaryota</taxon>
        <taxon>Fungi</taxon>
        <taxon>Dikarya</taxon>
        <taxon>Ascomycota</taxon>
        <taxon>Pezizomycotina</taxon>
        <taxon>Leotiomycetes</taxon>
        <taxon>Helotiales</taxon>
        <taxon>Helotiaceae</taxon>
        <taxon>Hymenoscyphus</taxon>
    </lineage>
</organism>
<dbReference type="OrthoDB" id="5876363at2759"/>
<dbReference type="PROSITE" id="PS01359">
    <property type="entry name" value="ZF_PHD_1"/>
    <property type="match status" value="1"/>
</dbReference>
<dbReference type="PANTHER" id="PTHR47636">
    <property type="entry name" value="TRANSCRIPTIONAL REGULATORY PROTEIN RCO1"/>
    <property type="match status" value="1"/>
</dbReference>
<sequence>MPTPTFSARPTRSRYSSPFANGTGTSASESSSTMAEAAPRQKLLTDMWNEPAIAAPRPSFAEAGFERGGTVANMAPLGTLPSQKILKAAGRGEVRDGLGRVKQSEASPATTPETPEPPILNTPRRSPSARVEETLPSPKTPQHHTSSPTKVAENAQKEPLDRDVSTAASAAVSTASQSPLPLSLEHSQIRPMLPEPFKPAYVPELSEEIEDDDSIMVDLETTDKVIEIAVERAVTYRRYPTAYALRILYDDNRNDDRFVRLIEANFYCTASHAQREEFNKLLKEKKREGKKDRTAEYYFIGDGSDPPPRPVLSAVSAALTYDSPAGAGIPALIEHSHGAVNPASPHEFDYTQLLKKQKQAHVSPYPPISTVFGNYNGPSLDKPYKSVYSSIYAQKPPTPTQNGTPTPVSASAPILASSPPVVSAPIASMTRTRSGSVSSCSSLSSVDEDFIQENEGDSQGLPSAVGDVPSPRSSRKKRAVVVMENGHDHDHHEANGDEYIHDEVLDGVEKQPAVARAWNFSARTNKKKGKKRKGSKGTGTGTGTGTGGKAAAHASASATAPGAGPANNTRATRASSNFASASDHSHSNLPSSRISSRHSTQEPLQLHNNHRQSSTQPQPIPATQPSKPKTGPKTFTFSTVPRSSNSAASTPTSTHPPVPSNNNTNSITTRRSNNANAASANAKADMAPARLVQESAPAPTKASENNPYFPSGIKLKIHSKHRAPLEPESEETIRLKREARERTNGAVIQESFERHHIQPPQADETASEGGDFVPLPLSRRPTKKRILNTRETRNRYNHGSENSSPTQLSFQPDLPFGSVSTSRAGTPLVGSRPTRKAKGPRTKTSPEKKKGGPSGGERGSPSGGHAGDKDENDDKCSACNGNGELVLCDGCTRSFHFKCVDPPMIAGAPDLPPSWYCNKCDFDQHRRQNAENPNSAFGGLLYNLEAQNPRAFRLPEDIRGYFEGVVTGPDGEYTEPPAPSKAKNKGGWHEEAPDYFRTKDSKGKPILCHHCSTSASPPNRMIITCSTCGLYWHLDCLETPMAKEPPAGRPWQCPAHIDDVLSVLPLKLGQAHRWRKIKGAKAIVPSIPRGTRNNGHIEIEPSPSDEDEPKGFYEETQFGTVYKLPEQGLKLDFISKIKSQGGGISRSGFLNRSIPSPNISVFHARTISEQQAALNLATLASQAVKSPTQVLIKALLDNAPQPVVDLMAVPDSTNLTQNLKNIQGKDRRSLKALQRYLNSQLGSDDDDDDEAQPRKSVKRKRSEESNETS</sequence>
<feature type="compositionally biased region" description="Low complexity" evidence="5">
    <location>
        <begin position="20"/>
        <end position="38"/>
    </location>
</feature>
<feature type="compositionally biased region" description="Low complexity" evidence="5">
    <location>
        <begin position="165"/>
        <end position="178"/>
    </location>
</feature>
<dbReference type="Proteomes" id="UP000696280">
    <property type="component" value="Unassembled WGS sequence"/>
</dbReference>
<feature type="region of interest" description="Disordered" evidence="5">
    <location>
        <begin position="1237"/>
        <end position="1269"/>
    </location>
</feature>
<evidence type="ECO:0000313" key="7">
    <source>
        <dbReference type="EMBL" id="CAG8960697.1"/>
    </source>
</evidence>
<dbReference type="InterPro" id="IPR019787">
    <property type="entry name" value="Znf_PHD-finger"/>
</dbReference>
<feature type="region of interest" description="Disordered" evidence="5">
    <location>
        <begin position="1087"/>
        <end position="1109"/>
    </location>
</feature>
<feature type="compositionally biased region" description="Gly residues" evidence="5">
    <location>
        <begin position="536"/>
        <end position="548"/>
    </location>
</feature>
<feature type="compositionally biased region" description="Polar residues" evidence="5">
    <location>
        <begin position="797"/>
        <end position="810"/>
    </location>
</feature>
<feature type="compositionally biased region" description="Basic and acidic residues" evidence="5">
    <location>
        <begin position="90"/>
        <end position="103"/>
    </location>
</feature>
<evidence type="ECO:0000256" key="2">
    <source>
        <dbReference type="ARBA" id="ARBA00022771"/>
    </source>
</evidence>
<name>A0A9N9Q0F7_9HELO</name>
<evidence type="ECO:0000313" key="8">
    <source>
        <dbReference type="Proteomes" id="UP000696280"/>
    </source>
</evidence>
<dbReference type="GO" id="GO:0006357">
    <property type="term" value="P:regulation of transcription by RNA polymerase II"/>
    <property type="evidence" value="ECO:0007669"/>
    <property type="project" value="TreeGrafter"/>
</dbReference>
<dbReference type="AlphaFoldDB" id="A0A9N9Q0F7"/>
<comment type="caution">
    <text evidence="7">The sequence shown here is derived from an EMBL/GenBank/DDBJ whole genome shotgun (WGS) entry which is preliminary data.</text>
</comment>
<dbReference type="PANTHER" id="PTHR47636:SF1">
    <property type="entry name" value="TRANSCRIPTIONAL REGULATORY PROTEIN RCO1"/>
    <property type="match status" value="1"/>
</dbReference>
<evidence type="ECO:0000259" key="6">
    <source>
        <dbReference type="PROSITE" id="PS50016"/>
    </source>
</evidence>
<dbReference type="Pfam" id="PF00628">
    <property type="entry name" value="PHD"/>
    <property type="match status" value="2"/>
</dbReference>
<reference evidence="7" key="1">
    <citation type="submission" date="2021-07" db="EMBL/GenBank/DDBJ databases">
        <authorList>
            <person name="Durling M."/>
        </authorList>
    </citation>
    <scope>NUCLEOTIDE SEQUENCE</scope>
</reference>
<dbReference type="EMBL" id="CAJVRL010000102">
    <property type="protein sequence ID" value="CAG8960697.1"/>
    <property type="molecule type" value="Genomic_DNA"/>
</dbReference>
<keyword evidence="3" id="KW-0862">Zinc</keyword>
<dbReference type="CDD" id="cd15534">
    <property type="entry name" value="PHD2_PHF12_Rco1"/>
    <property type="match status" value="1"/>
</dbReference>
<dbReference type="GO" id="GO:0032221">
    <property type="term" value="C:Rpd3S complex"/>
    <property type="evidence" value="ECO:0007669"/>
    <property type="project" value="TreeGrafter"/>
</dbReference>
<dbReference type="SMART" id="SM00249">
    <property type="entry name" value="PHD"/>
    <property type="match status" value="2"/>
</dbReference>
<feature type="compositionally biased region" description="Polar residues" evidence="5">
    <location>
        <begin position="570"/>
        <end position="640"/>
    </location>
</feature>
<evidence type="ECO:0000256" key="3">
    <source>
        <dbReference type="ARBA" id="ARBA00022833"/>
    </source>
</evidence>
<evidence type="ECO:0000256" key="1">
    <source>
        <dbReference type="ARBA" id="ARBA00022723"/>
    </source>
</evidence>
<protein>
    <recommendedName>
        <fullName evidence="6">PHD-type domain-containing protein</fullName>
    </recommendedName>
</protein>
<dbReference type="Gene3D" id="3.30.40.10">
    <property type="entry name" value="Zinc/RING finger domain, C3HC4 (zinc finger)"/>
    <property type="match status" value="2"/>
</dbReference>
<dbReference type="GO" id="GO:0008270">
    <property type="term" value="F:zinc ion binding"/>
    <property type="evidence" value="ECO:0007669"/>
    <property type="project" value="UniProtKB-KW"/>
</dbReference>
<gene>
    <name evidence="7" type="ORF">HYFRA_00013465</name>
</gene>
<feature type="compositionally biased region" description="Low complexity" evidence="5">
    <location>
        <begin position="641"/>
        <end position="653"/>
    </location>
</feature>
<evidence type="ECO:0000256" key="4">
    <source>
        <dbReference type="PROSITE-ProRule" id="PRU00146"/>
    </source>
</evidence>
<feature type="domain" description="PHD-type" evidence="6">
    <location>
        <begin position="873"/>
        <end position="923"/>
    </location>
</feature>
<dbReference type="SUPFAM" id="SSF57903">
    <property type="entry name" value="FYVE/PHD zinc finger"/>
    <property type="match status" value="2"/>
</dbReference>
<feature type="compositionally biased region" description="Low complexity" evidence="5">
    <location>
        <begin position="549"/>
        <end position="569"/>
    </location>
</feature>
<feature type="region of interest" description="Disordered" evidence="5">
    <location>
        <begin position="1"/>
        <end position="41"/>
    </location>
</feature>
<dbReference type="InterPro" id="IPR052819">
    <property type="entry name" value="Chromatin_regulatory_protein"/>
</dbReference>
<dbReference type="InterPro" id="IPR011011">
    <property type="entry name" value="Znf_FYVE_PHD"/>
</dbReference>
<proteinExistence type="predicted"/>
<feature type="compositionally biased region" description="Low complexity" evidence="5">
    <location>
        <begin position="660"/>
        <end position="688"/>
    </location>
</feature>
<keyword evidence="2 4" id="KW-0863">Zinc-finger</keyword>
<dbReference type="InterPro" id="IPR013083">
    <property type="entry name" value="Znf_RING/FYVE/PHD"/>
</dbReference>
<feature type="region of interest" description="Disordered" evidence="5">
    <location>
        <begin position="515"/>
        <end position="688"/>
    </location>
</feature>
<dbReference type="InterPro" id="IPR019786">
    <property type="entry name" value="Zinc_finger_PHD-type_CS"/>
</dbReference>
<dbReference type="PROSITE" id="PS50016">
    <property type="entry name" value="ZF_PHD_2"/>
    <property type="match status" value="1"/>
</dbReference>